<feature type="transmembrane region" description="Helical" evidence="6">
    <location>
        <begin position="439"/>
        <end position="460"/>
    </location>
</feature>
<dbReference type="GO" id="GO:0016020">
    <property type="term" value="C:membrane"/>
    <property type="evidence" value="ECO:0007669"/>
    <property type="project" value="UniProtKB-SubCell"/>
</dbReference>
<keyword evidence="3 6" id="KW-0812">Transmembrane</keyword>
<dbReference type="OrthoDB" id="2126698at2759"/>
<organism evidence="7 8">
    <name type="scientific">Lachancea fermentati</name>
    <name type="common">Zygosaccharomyces fermentati</name>
    <dbReference type="NCBI Taxonomy" id="4955"/>
    <lineage>
        <taxon>Eukaryota</taxon>
        <taxon>Fungi</taxon>
        <taxon>Dikarya</taxon>
        <taxon>Ascomycota</taxon>
        <taxon>Saccharomycotina</taxon>
        <taxon>Saccharomycetes</taxon>
        <taxon>Saccharomycetales</taxon>
        <taxon>Saccharomycetaceae</taxon>
        <taxon>Lachancea</taxon>
    </lineage>
</organism>
<evidence type="ECO:0000256" key="5">
    <source>
        <dbReference type="ARBA" id="ARBA00023136"/>
    </source>
</evidence>
<evidence type="ECO:0000256" key="6">
    <source>
        <dbReference type="SAM" id="Phobius"/>
    </source>
</evidence>
<dbReference type="GO" id="GO:0015297">
    <property type="term" value="F:antiporter activity"/>
    <property type="evidence" value="ECO:0007669"/>
    <property type="project" value="InterPro"/>
</dbReference>
<dbReference type="InterPro" id="IPR002528">
    <property type="entry name" value="MATE_fam"/>
</dbReference>
<sequence length="478" mass="52787">MSERNSLSKNSSANEYGTILKECEETTYSNEFREISRNALPLVFTFVLQFSLSSMTVFVVGRIGALELGGVSLANVTFSATSAVFVGMATCLDTLCPQAFGGKQYKLVGLYFQRGVAISSIFAIPIAFLWWFSKPVLAAMVDDPKLIVIASRYLRVMVASIPGYIVFECGKKYLQAQNDFTTAQYILFVFAPLNMLFNYLLVFRLGLGYIGAPIATATTYSLMGLSLALHIFRKNRAPRTINCWNEVSNWREIFKNWNSMISLAVPGIIMIEAEFLAFELLTILSAKFGTETLAAQSVTASIQSLTFQVPFSVGVAASNRIAYHIGTGRIQNCEIATKTTLAYLGSIIGLGNFLFLVLGRHKISALFSNDPGVVSLASQLLPFIGINQLYDVFNVLAAGCLRAQGRQRIGGYLNIVAYYAFGLPLAMVMGFKWHMEVKGFWIGLGVGILILAISELYCLYRSNWDSIIRQSQKLHQHA</sequence>
<reference evidence="8" key="1">
    <citation type="submission" date="2016-03" db="EMBL/GenBank/DDBJ databases">
        <authorList>
            <person name="Devillers H."/>
        </authorList>
    </citation>
    <scope>NUCLEOTIDE SEQUENCE [LARGE SCALE GENOMIC DNA]</scope>
</reference>
<feature type="transmembrane region" description="Helical" evidence="6">
    <location>
        <begin position="39"/>
        <end position="61"/>
    </location>
</feature>
<name>A0A1G4MCP5_LACFM</name>
<accession>A0A1G4MCP5</accession>
<feature type="transmembrane region" description="Helical" evidence="6">
    <location>
        <begin position="207"/>
        <end position="232"/>
    </location>
</feature>
<keyword evidence="5 6" id="KW-0472">Membrane</keyword>
<evidence type="ECO:0000313" key="8">
    <source>
        <dbReference type="Proteomes" id="UP000190831"/>
    </source>
</evidence>
<dbReference type="PANTHER" id="PTHR11206">
    <property type="entry name" value="MULTIDRUG RESISTANCE PROTEIN"/>
    <property type="match status" value="1"/>
</dbReference>
<dbReference type="OMA" id="MCENTEA"/>
<feature type="transmembrane region" description="Helical" evidence="6">
    <location>
        <begin position="182"/>
        <end position="201"/>
    </location>
</feature>
<gene>
    <name evidence="7" type="ORF">LAFE_0E04280G</name>
</gene>
<dbReference type="GO" id="GO:0042910">
    <property type="term" value="F:xenobiotic transmembrane transporter activity"/>
    <property type="evidence" value="ECO:0007669"/>
    <property type="project" value="InterPro"/>
</dbReference>
<proteinExistence type="inferred from homology"/>
<evidence type="ECO:0000256" key="1">
    <source>
        <dbReference type="ARBA" id="ARBA00004141"/>
    </source>
</evidence>
<keyword evidence="4 6" id="KW-1133">Transmembrane helix</keyword>
<dbReference type="GO" id="GO:1990961">
    <property type="term" value="P:xenobiotic detoxification by transmembrane export across the plasma membrane"/>
    <property type="evidence" value="ECO:0007669"/>
    <property type="project" value="InterPro"/>
</dbReference>
<evidence type="ECO:0000256" key="3">
    <source>
        <dbReference type="ARBA" id="ARBA00022692"/>
    </source>
</evidence>
<comment type="subcellular location">
    <subcellularLocation>
        <location evidence="1">Membrane</location>
        <topology evidence="1">Multi-pass membrane protein</topology>
    </subcellularLocation>
</comment>
<dbReference type="STRING" id="4955.A0A1G4MCP5"/>
<dbReference type="CDD" id="cd13132">
    <property type="entry name" value="MATE_eukaryotic"/>
    <property type="match status" value="1"/>
</dbReference>
<dbReference type="InterPro" id="IPR045069">
    <property type="entry name" value="MATE_euk"/>
</dbReference>
<dbReference type="AlphaFoldDB" id="A0A1G4MCP5"/>
<evidence type="ECO:0000313" key="7">
    <source>
        <dbReference type="EMBL" id="SCW01649.1"/>
    </source>
</evidence>
<comment type="similarity">
    <text evidence="2">Belongs to the multi antimicrobial extrusion (MATE) (TC 2.A.66.1) family.</text>
</comment>
<feature type="transmembrane region" description="Helical" evidence="6">
    <location>
        <begin position="341"/>
        <end position="360"/>
    </location>
</feature>
<dbReference type="Proteomes" id="UP000190831">
    <property type="component" value="Chromosome E"/>
</dbReference>
<dbReference type="Pfam" id="PF01554">
    <property type="entry name" value="MatE"/>
    <property type="match status" value="2"/>
</dbReference>
<dbReference type="NCBIfam" id="TIGR00797">
    <property type="entry name" value="matE"/>
    <property type="match status" value="1"/>
</dbReference>
<evidence type="ECO:0000256" key="4">
    <source>
        <dbReference type="ARBA" id="ARBA00022989"/>
    </source>
</evidence>
<feature type="transmembrane region" description="Helical" evidence="6">
    <location>
        <begin position="380"/>
        <end position="401"/>
    </location>
</feature>
<feature type="transmembrane region" description="Helical" evidence="6">
    <location>
        <begin position="73"/>
        <end position="96"/>
    </location>
</feature>
<keyword evidence="8" id="KW-1185">Reference proteome</keyword>
<evidence type="ECO:0000256" key="2">
    <source>
        <dbReference type="ARBA" id="ARBA00010199"/>
    </source>
</evidence>
<feature type="transmembrane region" description="Helical" evidence="6">
    <location>
        <begin position="413"/>
        <end position="433"/>
    </location>
</feature>
<feature type="transmembrane region" description="Helical" evidence="6">
    <location>
        <begin position="108"/>
        <end position="132"/>
    </location>
</feature>
<dbReference type="EMBL" id="LT598488">
    <property type="protein sequence ID" value="SCW01649.1"/>
    <property type="molecule type" value="Genomic_DNA"/>
</dbReference>
<protein>
    <submittedName>
        <fullName evidence="7">LAFE_0E04280g1_1</fullName>
    </submittedName>
</protein>